<protein>
    <submittedName>
        <fullName evidence="2">Uncharacterized protein</fullName>
    </submittedName>
</protein>
<feature type="region of interest" description="Disordered" evidence="1">
    <location>
        <begin position="1"/>
        <end position="22"/>
    </location>
</feature>
<evidence type="ECO:0000313" key="3">
    <source>
        <dbReference type="Proteomes" id="UP000256805"/>
    </source>
</evidence>
<name>A0A375J3Y0_9BURK</name>
<proteinExistence type="predicted"/>
<dbReference type="EMBL" id="OVTA01000035">
    <property type="protein sequence ID" value="SPR99797.1"/>
    <property type="molecule type" value="Genomic_DNA"/>
</dbReference>
<evidence type="ECO:0000256" key="1">
    <source>
        <dbReference type="SAM" id="MobiDB-lite"/>
    </source>
</evidence>
<dbReference type="Proteomes" id="UP000256805">
    <property type="component" value="Unassembled WGS sequence"/>
</dbReference>
<evidence type="ECO:0000313" key="2">
    <source>
        <dbReference type="EMBL" id="SPR99797.1"/>
    </source>
</evidence>
<dbReference type="AlphaFoldDB" id="A0A375J3Y0"/>
<reference evidence="2 3" key="1">
    <citation type="submission" date="2018-01" db="EMBL/GenBank/DDBJ databases">
        <authorList>
            <person name="Gaut B.S."/>
            <person name="Morton B.R."/>
            <person name="Clegg M.T."/>
            <person name="Duvall M.R."/>
        </authorList>
    </citation>
    <scope>NUCLEOTIDE SEQUENCE [LARGE SCALE GENOMIC DNA]</scope>
    <source>
        <strain evidence="2">Cupriavidus taiwanensis cmp 52</strain>
    </source>
</reference>
<gene>
    <name evidence="2" type="ORF">CBM2634_B120007</name>
</gene>
<sequence>MSAVESGKASTSTAPREGSFPSERRQLLCASKRLPAAEMPRIASMGFQDLSVLSQKIATKFARCQSWVAIIGSPPNGHLLVRNGRPNGRVTVLANDTSWPLSAFGRGPAGTWSACTSLLVTNLFRSLRTLAQQGLAGTGPESPGVLTHLLSQR</sequence>
<feature type="region of interest" description="Disordered" evidence="1">
    <location>
        <begin position="134"/>
        <end position="153"/>
    </location>
</feature>
<accession>A0A375J3Y0</accession>
<organism evidence="2 3">
    <name type="scientific">Cupriavidus taiwanensis</name>
    <dbReference type="NCBI Taxonomy" id="164546"/>
    <lineage>
        <taxon>Bacteria</taxon>
        <taxon>Pseudomonadati</taxon>
        <taxon>Pseudomonadota</taxon>
        <taxon>Betaproteobacteria</taxon>
        <taxon>Burkholderiales</taxon>
        <taxon>Burkholderiaceae</taxon>
        <taxon>Cupriavidus</taxon>
    </lineage>
</organism>